<dbReference type="SMART" id="SM00862">
    <property type="entry name" value="Trans_reg_C"/>
    <property type="match status" value="1"/>
</dbReference>
<dbReference type="CDD" id="cd00383">
    <property type="entry name" value="trans_reg_C"/>
    <property type="match status" value="1"/>
</dbReference>
<dbReference type="Pfam" id="PF00072">
    <property type="entry name" value="Response_reg"/>
    <property type="match status" value="1"/>
</dbReference>
<dbReference type="InterPro" id="IPR039420">
    <property type="entry name" value="WalR-like"/>
</dbReference>
<dbReference type="Gene3D" id="3.40.50.2300">
    <property type="match status" value="1"/>
</dbReference>
<feature type="domain" description="Response regulatory" evidence="9">
    <location>
        <begin position="33"/>
        <end position="146"/>
    </location>
</feature>
<dbReference type="PANTHER" id="PTHR48111">
    <property type="entry name" value="REGULATOR OF RPOS"/>
    <property type="match status" value="1"/>
</dbReference>
<evidence type="ECO:0000256" key="4">
    <source>
        <dbReference type="ARBA" id="ARBA00023125"/>
    </source>
</evidence>
<evidence type="ECO:0000259" key="9">
    <source>
        <dbReference type="PROSITE" id="PS50110"/>
    </source>
</evidence>
<feature type="domain" description="OmpR/PhoB-type" evidence="10">
    <location>
        <begin position="159"/>
        <end position="257"/>
    </location>
</feature>
<dbReference type="InterPro" id="IPR011006">
    <property type="entry name" value="CheY-like_superfamily"/>
</dbReference>
<keyword evidence="3" id="KW-0805">Transcription regulation</keyword>
<dbReference type="Pfam" id="PF00486">
    <property type="entry name" value="Trans_reg_C"/>
    <property type="match status" value="1"/>
</dbReference>
<feature type="modified residue" description="4-aspartylphosphate" evidence="6">
    <location>
        <position position="82"/>
    </location>
</feature>
<dbReference type="GO" id="GO:0000976">
    <property type="term" value="F:transcription cis-regulatory region binding"/>
    <property type="evidence" value="ECO:0007669"/>
    <property type="project" value="TreeGrafter"/>
</dbReference>
<keyword evidence="2" id="KW-0902">Two-component regulatory system</keyword>
<evidence type="ECO:0000256" key="2">
    <source>
        <dbReference type="ARBA" id="ARBA00023012"/>
    </source>
</evidence>
<evidence type="ECO:0000256" key="3">
    <source>
        <dbReference type="ARBA" id="ARBA00023015"/>
    </source>
</evidence>
<dbReference type="Gene3D" id="1.10.10.10">
    <property type="entry name" value="Winged helix-like DNA-binding domain superfamily/Winged helix DNA-binding domain"/>
    <property type="match status" value="1"/>
</dbReference>
<dbReference type="CDD" id="cd17574">
    <property type="entry name" value="REC_OmpR"/>
    <property type="match status" value="1"/>
</dbReference>
<dbReference type="PROSITE" id="PS51755">
    <property type="entry name" value="OMPR_PHOB"/>
    <property type="match status" value="1"/>
</dbReference>
<dbReference type="Proteomes" id="UP000261811">
    <property type="component" value="Unassembled WGS sequence"/>
</dbReference>
<feature type="compositionally biased region" description="Basic and acidic residues" evidence="8">
    <location>
        <begin position="286"/>
        <end position="318"/>
    </location>
</feature>
<dbReference type="InterPro" id="IPR001867">
    <property type="entry name" value="OmpR/PhoB-type_DNA-bd"/>
</dbReference>
<dbReference type="SUPFAM" id="SSF46894">
    <property type="entry name" value="C-terminal effector domain of the bipartite response regulators"/>
    <property type="match status" value="1"/>
</dbReference>
<keyword evidence="4 7" id="KW-0238">DNA-binding</keyword>
<name>A0A372JLT3_9ACTN</name>
<evidence type="ECO:0000313" key="11">
    <source>
        <dbReference type="EMBL" id="RFU40982.1"/>
    </source>
</evidence>
<sequence>MSHVAHILVIVSTPTRPSSGGRPAAAAPEVTGRILVVDDDPTVAEVVARYLVRDGHDVACVADGHRALRHARENPPDLIVLDLMLPGMDGLEVCRRLRETTAVPIVMLTALGAEADRLVGLAMGADDYVTKPFSPRELALRVRSVLRRARGAVIPTAQARPLRDGDLKLDPNAHTATLAGTPLTLTAREYDLLAFLLRNPGRAFTREQLLDHVWGWSFGDSATVTVHVRRLREKLELDPAAPRRLVTVWGVGYRYDPSPTDTASEDAENTRTTHHEADATDSSDIAAKRAAPEARPTDSATGHEADAGVRAKSVEGRT</sequence>
<dbReference type="SMART" id="SM00448">
    <property type="entry name" value="REC"/>
    <property type="match status" value="1"/>
</dbReference>
<organism evidence="11 12">
    <name type="scientific">Actinomadura logoneensis</name>
    <dbReference type="NCBI Taxonomy" id="2293572"/>
    <lineage>
        <taxon>Bacteria</taxon>
        <taxon>Bacillati</taxon>
        <taxon>Actinomycetota</taxon>
        <taxon>Actinomycetes</taxon>
        <taxon>Streptosporangiales</taxon>
        <taxon>Thermomonosporaceae</taxon>
        <taxon>Actinomadura</taxon>
    </lineage>
</organism>
<dbReference type="InterPro" id="IPR001789">
    <property type="entry name" value="Sig_transdc_resp-reg_receiver"/>
</dbReference>
<dbReference type="FunFam" id="1.10.10.10:FF:000018">
    <property type="entry name" value="DNA-binding response regulator ResD"/>
    <property type="match status" value="1"/>
</dbReference>
<evidence type="ECO:0000259" key="10">
    <source>
        <dbReference type="PROSITE" id="PS51755"/>
    </source>
</evidence>
<dbReference type="FunFam" id="3.40.50.2300:FF:000001">
    <property type="entry name" value="DNA-binding response regulator PhoB"/>
    <property type="match status" value="1"/>
</dbReference>
<comment type="caution">
    <text evidence="11">The sequence shown here is derived from an EMBL/GenBank/DDBJ whole genome shotgun (WGS) entry which is preliminary data.</text>
</comment>
<dbReference type="GO" id="GO:0005829">
    <property type="term" value="C:cytosol"/>
    <property type="evidence" value="ECO:0007669"/>
    <property type="project" value="TreeGrafter"/>
</dbReference>
<evidence type="ECO:0000256" key="5">
    <source>
        <dbReference type="ARBA" id="ARBA00023163"/>
    </source>
</evidence>
<keyword evidence="1 6" id="KW-0597">Phosphoprotein</keyword>
<dbReference type="GO" id="GO:0006355">
    <property type="term" value="P:regulation of DNA-templated transcription"/>
    <property type="evidence" value="ECO:0007669"/>
    <property type="project" value="InterPro"/>
</dbReference>
<feature type="region of interest" description="Disordered" evidence="8">
    <location>
        <begin position="256"/>
        <end position="318"/>
    </location>
</feature>
<dbReference type="Gene3D" id="6.10.250.690">
    <property type="match status" value="1"/>
</dbReference>
<dbReference type="SUPFAM" id="SSF52172">
    <property type="entry name" value="CheY-like"/>
    <property type="match status" value="1"/>
</dbReference>
<dbReference type="AlphaFoldDB" id="A0A372JLT3"/>
<proteinExistence type="predicted"/>
<protein>
    <submittedName>
        <fullName evidence="11">DNA-binding response regulator</fullName>
    </submittedName>
</protein>
<gene>
    <name evidence="11" type="ORF">DZF91_14260</name>
</gene>
<dbReference type="EMBL" id="QURH01000244">
    <property type="protein sequence ID" value="RFU40982.1"/>
    <property type="molecule type" value="Genomic_DNA"/>
</dbReference>
<dbReference type="OrthoDB" id="3686848at2"/>
<dbReference type="GO" id="GO:0000156">
    <property type="term" value="F:phosphorelay response regulator activity"/>
    <property type="evidence" value="ECO:0007669"/>
    <property type="project" value="TreeGrafter"/>
</dbReference>
<dbReference type="PANTHER" id="PTHR48111:SF4">
    <property type="entry name" value="DNA-BINDING DUAL TRANSCRIPTIONAL REGULATOR OMPR"/>
    <property type="match status" value="1"/>
</dbReference>
<evidence type="ECO:0000313" key="12">
    <source>
        <dbReference type="Proteomes" id="UP000261811"/>
    </source>
</evidence>
<evidence type="ECO:0000256" key="8">
    <source>
        <dbReference type="SAM" id="MobiDB-lite"/>
    </source>
</evidence>
<reference evidence="11 12" key="1">
    <citation type="submission" date="2018-08" db="EMBL/GenBank/DDBJ databases">
        <title>Actinomadura jelena sp. nov., a novel Actinomycete isolated from soil in Chad.</title>
        <authorList>
            <person name="Shi L."/>
        </authorList>
    </citation>
    <scope>NUCLEOTIDE SEQUENCE [LARGE SCALE GENOMIC DNA]</scope>
    <source>
        <strain evidence="11 12">NEAU-G17</strain>
    </source>
</reference>
<evidence type="ECO:0000256" key="1">
    <source>
        <dbReference type="ARBA" id="ARBA00022553"/>
    </source>
</evidence>
<keyword evidence="5" id="KW-0804">Transcription</keyword>
<feature type="compositionally biased region" description="Basic and acidic residues" evidence="8">
    <location>
        <begin position="268"/>
        <end position="278"/>
    </location>
</feature>
<dbReference type="InterPro" id="IPR016032">
    <property type="entry name" value="Sig_transdc_resp-reg_C-effctor"/>
</dbReference>
<feature type="DNA-binding region" description="OmpR/PhoB-type" evidence="7">
    <location>
        <begin position="159"/>
        <end position="257"/>
    </location>
</feature>
<keyword evidence="12" id="KW-1185">Reference proteome</keyword>
<evidence type="ECO:0000256" key="7">
    <source>
        <dbReference type="PROSITE-ProRule" id="PRU01091"/>
    </source>
</evidence>
<accession>A0A372JLT3</accession>
<dbReference type="GO" id="GO:0032993">
    <property type="term" value="C:protein-DNA complex"/>
    <property type="evidence" value="ECO:0007669"/>
    <property type="project" value="TreeGrafter"/>
</dbReference>
<dbReference type="PROSITE" id="PS50110">
    <property type="entry name" value="RESPONSE_REGULATORY"/>
    <property type="match status" value="1"/>
</dbReference>
<dbReference type="InterPro" id="IPR036388">
    <property type="entry name" value="WH-like_DNA-bd_sf"/>
</dbReference>
<evidence type="ECO:0000256" key="6">
    <source>
        <dbReference type="PROSITE-ProRule" id="PRU00169"/>
    </source>
</evidence>